<sequence length="164" mass="19178">VGGTVNWVAYEKVSNSSYGRVIVSLDLKTELYGKLSHPDDLEKDYWDLGMFRDCLCIFASALNQNTRRYNTFLDIWIMKEYGIKESWTKLYNVPYVENQYTSPKTVYISDDDQVLFGFYDLINNNQYQLAVYNSKNGNVKIPKIQYIDSKMNRKVYVESLISLP</sequence>
<dbReference type="OrthoDB" id="1436499at2759"/>
<keyword evidence="2" id="KW-1185">Reference proteome</keyword>
<evidence type="ECO:0000313" key="1">
    <source>
        <dbReference type="EMBL" id="GAU19601.1"/>
    </source>
</evidence>
<evidence type="ECO:0000313" key="2">
    <source>
        <dbReference type="Proteomes" id="UP000242715"/>
    </source>
</evidence>
<reference evidence="2" key="1">
    <citation type="journal article" date="2017" name="Front. Plant Sci.">
        <title>Climate Clever Clovers: New Paradigm to Reduce the Environmental Footprint of Ruminants by Breeding Low Methanogenic Forages Utilizing Haplotype Variation.</title>
        <authorList>
            <person name="Kaur P."/>
            <person name="Appels R."/>
            <person name="Bayer P.E."/>
            <person name="Keeble-Gagnere G."/>
            <person name="Wang J."/>
            <person name="Hirakawa H."/>
            <person name="Shirasawa K."/>
            <person name="Vercoe P."/>
            <person name="Stefanova K."/>
            <person name="Durmic Z."/>
            <person name="Nichols P."/>
            <person name="Revell C."/>
            <person name="Isobe S.N."/>
            <person name="Edwards D."/>
            <person name="Erskine W."/>
        </authorList>
    </citation>
    <scope>NUCLEOTIDE SEQUENCE [LARGE SCALE GENOMIC DNA]</scope>
    <source>
        <strain evidence="2">cv. Daliak</strain>
    </source>
</reference>
<evidence type="ECO:0008006" key="3">
    <source>
        <dbReference type="Google" id="ProtNLM"/>
    </source>
</evidence>
<proteinExistence type="predicted"/>
<feature type="non-terminal residue" evidence="1">
    <location>
        <position position="1"/>
    </location>
</feature>
<gene>
    <name evidence="1" type="ORF">TSUD_304140</name>
</gene>
<dbReference type="AlphaFoldDB" id="A0A2Z6LT10"/>
<dbReference type="Proteomes" id="UP000242715">
    <property type="component" value="Unassembled WGS sequence"/>
</dbReference>
<dbReference type="EMBL" id="DF973199">
    <property type="protein sequence ID" value="GAU19601.1"/>
    <property type="molecule type" value="Genomic_DNA"/>
</dbReference>
<name>A0A2Z6LT10_TRISU</name>
<protein>
    <recommendedName>
        <fullName evidence="3">F-box associated domain-containing protein</fullName>
    </recommendedName>
</protein>
<organism evidence="1 2">
    <name type="scientific">Trifolium subterraneum</name>
    <name type="common">Subterranean clover</name>
    <dbReference type="NCBI Taxonomy" id="3900"/>
    <lineage>
        <taxon>Eukaryota</taxon>
        <taxon>Viridiplantae</taxon>
        <taxon>Streptophyta</taxon>
        <taxon>Embryophyta</taxon>
        <taxon>Tracheophyta</taxon>
        <taxon>Spermatophyta</taxon>
        <taxon>Magnoliopsida</taxon>
        <taxon>eudicotyledons</taxon>
        <taxon>Gunneridae</taxon>
        <taxon>Pentapetalae</taxon>
        <taxon>rosids</taxon>
        <taxon>fabids</taxon>
        <taxon>Fabales</taxon>
        <taxon>Fabaceae</taxon>
        <taxon>Papilionoideae</taxon>
        <taxon>50 kb inversion clade</taxon>
        <taxon>NPAAA clade</taxon>
        <taxon>Hologalegina</taxon>
        <taxon>IRL clade</taxon>
        <taxon>Trifolieae</taxon>
        <taxon>Trifolium</taxon>
    </lineage>
</organism>
<accession>A0A2Z6LT10</accession>